<accession>A3VJZ4</accession>
<dbReference type="RefSeq" id="WP_008328214.1">
    <property type="nucleotide sequence ID" value="NZ_CH902578.1"/>
</dbReference>
<evidence type="ECO:0000313" key="3">
    <source>
        <dbReference type="Proteomes" id="UP000002931"/>
    </source>
</evidence>
<keyword evidence="1" id="KW-0472">Membrane</keyword>
<keyword evidence="3" id="KW-1185">Reference proteome</keyword>
<sequence length="71" mass="7829">MPLDRFVLILVIVIAAAGVTVWLGTMIAASAQIPAGWLSVIPVALIGYVVWRVISDRLNNPDDDHYDRIEK</sequence>
<feature type="transmembrane region" description="Helical" evidence="1">
    <location>
        <begin position="35"/>
        <end position="54"/>
    </location>
</feature>
<organism evidence="2 3">
    <name type="scientific">Maritimibacter alkaliphilus HTCC2654</name>
    <dbReference type="NCBI Taxonomy" id="314271"/>
    <lineage>
        <taxon>Bacteria</taxon>
        <taxon>Pseudomonadati</taxon>
        <taxon>Pseudomonadota</taxon>
        <taxon>Alphaproteobacteria</taxon>
        <taxon>Rhodobacterales</taxon>
        <taxon>Roseobacteraceae</taxon>
        <taxon>Maritimibacter</taxon>
    </lineage>
</organism>
<dbReference type="OrthoDB" id="7869911at2"/>
<dbReference type="HOGENOM" id="CLU_2735255_0_0_5"/>
<keyword evidence="1" id="KW-0812">Transmembrane</keyword>
<evidence type="ECO:0000313" key="2">
    <source>
        <dbReference type="EMBL" id="EAQ11500.1"/>
    </source>
</evidence>
<dbReference type="AlphaFoldDB" id="A3VJZ4"/>
<gene>
    <name evidence="2" type="ORF">RB2654_02025</name>
</gene>
<dbReference type="EMBL" id="AAMT01000015">
    <property type="protein sequence ID" value="EAQ11500.1"/>
    <property type="molecule type" value="Genomic_DNA"/>
</dbReference>
<proteinExistence type="predicted"/>
<dbReference type="eggNOG" id="ENOG5033FPZ">
    <property type="taxonomic scope" value="Bacteria"/>
</dbReference>
<keyword evidence="1" id="KW-1133">Transmembrane helix</keyword>
<name>A3VJZ4_9RHOB</name>
<reference evidence="2 3" key="1">
    <citation type="journal article" date="2010" name="J. Bacteriol.">
        <title>Genome sequences of Pelagibaca bermudensis HTCC2601T and Maritimibacter alkaliphilus HTCC2654T, the type strains of two marine Roseobacter genera.</title>
        <authorList>
            <person name="Thrash J.C."/>
            <person name="Cho J.C."/>
            <person name="Ferriera S."/>
            <person name="Johnson J."/>
            <person name="Vergin K.L."/>
            <person name="Giovannoni S.J."/>
        </authorList>
    </citation>
    <scope>NUCLEOTIDE SEQUENCE [LARGE SCALE GENOMIC DNA]</scope>
    <source>
        <strain evidence="2 3">HTCC2654</strain>
    </source>
</reference>
<comment type="caution">
    <text evidence="2">The sequence shown here is derived from an EMBL/GenBank/DDBJ whole genome shotgun (WGS) entry which is preliminary data.</text>
</comment>
<feature type="transmembrane region" description="Helical" evidence="1">
    <location>
        <begin position="6"/>
        <end position="28"/>
    </location>
</feature>
<protein>
    <submittedName>
        <fullName evidence="2">Uncharacterized protein</fullName>
    </submittedName>
</protein>
<evidence type="ECO:0000256" key="1">
    <source>
        <dbReference type="SAM" id="Phobius"/>
    </source>
</evidence>
<dbReference type="STRING" id="314271.RB2654_02025"/>
<dbReference type="Proteomes" id="UP000002931">
    <property type="component" value="Unassembled WGS sequence"/>
</dbReference>